<dbReference type="HOGENOM" id="CLU_034180_15_5_11"/>
<dbReference type="PRINTS" id="PR01988">
    <property type="entry name" value="EXPORTERBACE"/>
</dbReference>
<dbReference type="InterPro" id="IPR022324">
    <property type="entry name" value="Bacilysin_exporter_BacE_put"/>
</dbReference>
<dbReference type="InterPro" id="IPR010290">
    <property type="entry name" value="TM_effector"/>
</dbReference>
<keyword evidence="6 7" id="KW-0472">Membrane</keyword>
<sequence length="416" mass="42716">MERGVAAGLAVFRSRDFSLLWFGGLASYTGMWAMLIALPLFVFQQTGSTAAAGVIATAQFAPRLFTSVAGVLVDRWQRRRVLVTANVAMAVLTLPLVIPALVGTSSSTLWIVYLSVVLVSMAGLVVGPAENALLPTLVERDQLLPANSMNALNDNLARIIGPAIGGVVAAFAGISGVIALNVSMYLVAAMLIWLIRGTGRPALVAHPPTESVRHRFVGEWLSGLWLVHGSPAVVVVFVAAAIVLLGDSMFFALLAPFVAQNFVDAAMTFGLLVAARGIGGLLGGLFSGPLGQVPQLHRLAGTAVVAGGLVAGIVLVPRVPVALVAAGLLGIAAVVWGASIQTTIQTSIPNAYLGRVFGSFGTTNAAAMTIGSAAAAAVSGQFGVTGVLLVAAGLYVASGIVTYLTFPRSSGEPWRP</sequence>
<dbReference type="PROSITE" id="PS50850">
    <property type="entry name" value="MFS"/>
    <property type="match status" value="1"/>
</dbReference>
<evidence type="ECO:0000256" key="7">
    <source>
        <dbReference type="SAM" id="Phobius"/>
    </source>
</evidence>
<dbReference type="GO" id="GO:0022857">
    <property type="term" value="F:transmembrane transporter activity"/>
    <property type="evidence" value="ECO:0007669"/>
    <property type="project" value="InterPro"/>
</dbReference>
<dbReference type="KEGG" id="mph:MLP_14330"/>
<dbReference type="CDD" id="cd06173">
    <property type="entry name" value="MFS_MefA_like"/>
    <property type="match status" value="1"/>
</dbReference>
<dbReference type="PANTHER" id="PTHR23513:SF18">
    <property type="entry name" value="INTEGRAL MEMBRANE PROTEIN"/>
    <property type="match status" value="1"/>
</dbReference>
<dbReference type="EMBL" id="AP012204">
    <property type="protein sequence ID" value="BAK34447.1"/>
    <property type="molecule type" value="Genomic_DNA"/>
</dbReference>
<evidence type="ECO:0000256" key="4">
    <source>
        <dbReference type="ARBA" id="ARBA00022692"/>
    </source>
</evidence>
<reference evidence="9 10" key="1">
    <citation type="submission" date="2011-05" db="EMBL/GenBank/DDBJ databases">
        <title>Whole genome sequence of Microlunatus phosphovorus NM-1.</title>
        <authorList>
            <person name="Hosoyama A."/>
            <person name="Sasaki K."/>
            <person name="Harada T."/>
            <person name="Igarashi R."/>
            <person name="Kawakoshi A."/>
            <person name="Sasagawa M."/>
            <person name="Fukada J."/>
            <person name="Nakamura S."/>
            <person name="Katano Y."/>
            <person name="Hanada S."/>
            <person name="Kamagata Y."/>
            <person name="Nakamura N."/>
            <person name="Yamazaki S."/>
            <person name="Fujita N."/>
        </authorList>
    </citation>
    <scope>NUCLEOTIDE SEQUENCE [LARGE SCALE GENOMIC DNA]</scope>
    <source>
        <strain evidence="10">ATCC 700054 / DSM 10555 / JCM 9379 / NBRC 101784 / NCIMB 13414 / VKM Ac-1990 / NM-1</strain>
    </source>
</reference>
<keyword evidence="4 7" id="KW-0812">Transmembrane</keyword>
<dbReference type="InterPro" id="IPR020846">
    <property type="entry name" value="MFS_dom"/>
</dbReference>
<feature type="transmembrane region" description="Helical" evidence="7">
    <location>
        <begin position="299"/>
        <end position="316"/>
    </location>
</feature>
<feature type="transmembrane region" description="Helical" evidence="7">
    <location>
        <begin position="155"/>
        <end position="178"/>
    </location>
</feature>
<evidence type="ECO:0000313" key="10">
    <source>
        <dbReference type="Proteomes" id="UP000007947"/>
    </source>
</evidence>
<name>F5XQE7_MICPN</name>
<gene>
    <name evidence="9" type="ordered locus">MLP_14330</name>
</gene>
<dbReference type="GO" id="GO:0005886">
    <property type="term" value="C:plasma membrane"/>
    <property type="evidence" value="ECO:0007669"/>
    <property type="project" value="UniProtKB-SubCell"/>
</dbReference>
<evidence type="ECO:0000259" key="8">
    <source>
        <dbReference type="PROSITE" id="PS50850"/>
    </source>
</evidence>
<evidence type="ECO:0000256" key="5">
    <source>
        <dbReference type="ARBA" id="ARBA00022989"/>
    </source>
</evidence>
<accession>F5XQE7</accession>
<keyword evidence="2" id="KW-0813">Transport</keyword>
<keyword evidence="10" id="KW-1185">Reference proteome</keyword>
<feature type="transmembrane region" description="Helical" evidence="7">
    <location>
        <begin position="352"/>
        <end position="378"/>
    </location>
</feature>
<dbReference type="Gene3D" id="1.20.1250.20">
    <property type="entry name" value="MFS general substrate transporter like domains"/>
    <property type="match status" value="1"/>
</dbReference>
<dbReference type="AlphaFoldDB" id="F5XQE7"/>
<dbReference type="STRING" id="1032480.MLP_14330"/>
<feature type="domain" description="Major facilitator superfamily (MFS) profile" evidence="8">
    <location>
        <begin position="1"/>
        <end position="200"/>
    </location>
</feature>
<dbReference type="eggNOG" id="COG2814">
    <property type="taxonomic scope" value="Bacteria"/>
</dbReference>
<evidence type="ECO:0000256" key="3">
    <source>
        <dbReference type="ARBA" id="ARBA00022475"/>
    </source>
</evidence>
<feature type="transmembrane region" description="Helical" evidence="7">
    <location>
        <begin position="20"/>
        <end position="43"/>
    </location>
</feature>
<dbReference type="RefSeq" id="WP_013862330.1">
    <property type="nucleotide sequence ID" value="NC_015635.1"/>
</dbReference>
<feature type="transmembrane region" description="Helical" evidence="7">
    <location>
        <begin position="80"/>
        <end position="98"/>
    </location>
</feature>
<comment type="subcellular location">
    <subcellularLocation>
        <location evidence="1">Cell membrane</location>
        <topology evidence="1">Multi-pass membrane protein</topology>
    </subcellularLocation>
</comment>
<dbReference type="Pfam" id="PF05977">
    <property type="entry name" value="MFS_3"/>
    <property type="match status" value="1"/>
</dbReference>
<feature type="transmembrane region" description="Helical" evidence="7">
    <location>
        <begin position="322"/>
        <end position="340"/>
    </location>
</feature>
<feature type="transmembrane region" description="Helical" evidence="7">
    <location>
        <begin position="265"/>
        <end position="287"/>
    </location>
</feature>
<evidence type="ECO:0000256" key="6">
    <source>
        <dbReference type="ARBA" id="ARBA00023136"/>
    </source>
</evidence>
<evidence type="ECO:0000256" key="2">
    <source>
        <dbReference type="ARBA" id="ARBA00022448"/>
    </source>
</evidence>
<keyword evidence="3" id="KW-1003">Cell membrane</keyword>
<keyword evidence="5 7" id="KW-1133">Transmembrane helix</keyword>
<protein>
    <submittedName>
        <fullName evidence="9">Putative major facilitator superfamily transporter</fullName>
    </submittedName>
</protein>
<feature type="transmembrane region" description="Helical" evidence="7">
    <location>
        <begin position="224"/>
        <end position="245"/>
    </location>
</feature>
<feature type="transmembrane region" description="Helical" evidence="7">
    <location>
        <begin position="184"/>
        <end position="203"/>
    </location>
</feature>
<evidence type="ECO:0000256" key="1">
    <source>
        <dbReference type="ARBA" id="ARBA00004651"/>
    </source>
</evidence>
<organism evidence="9 10">
    <name type="scientific">Microlunatus phosphovorus (strain ATCC 700054 / DSM 10555 / JCM 9379 / NBRC 101784 / NCIMB 13414 / VKM Ac-1990 / NM-1)</name>
    <dbReference type="NCBI Taxonomy" id="1032480"/>
    <lineage>
        <taxon>Bacteria</taxon>
        <taxon>Bacillati</taxon>
        <taxon>Actinomycetota</taxon>
        <taxon>Actinomycetes</taxon>
        <taxon>Propionibacteriales</taxon>
        <taxon>Propionibacteriaceae</taxon>
        <taxon>Microlunatus</taxon>
    </lineage>
</organism>
<feature type="transmembrane region" description="Helical" evidence="7">
    <location>
        <begin position="110"/>
        <end position="134"/>
    </location>
</feature>
<proteinExistence type="predicted"/>
<feature type="transmembrane region" description="Helical" evidence="7">
    <location>
        <begin position="49"/>
        <end position="73"/>
    </location>
</feature>
<feature type="transmembrane region" description="Helical" evidence="7">
    <location>
        <begin position="384"/>
        <end position="406"/>
    </location>
</feature>
<evidence type="ECO:0000313" key="9">
    <source>
        <dbReference type="EMBL" id="BAK34447.1"/>
    </source>
</evidence>
<dbReference type="Proteomes" id="UP000007947">
    <property type="component" value="Chromosome"/>
</dbReference>
<dbReference type="SUPFAM" id="SSF103473">
    <property type="entry name" value="MFS general substrate transporter"/>
    <property type="match status" value="1"/>
</dbReference>
<dbReference type="InterPro" id="IPR036259">
    <property type="entry name" value="MFS_trans_sf"/>
</dbReference>
<dbReference type="PANTHER" id="PTHR23513">
    <property type="entry name" value="INTEGRAL MEMBRANE EFFLUX PROTEIN-RELATED"/>
    <property type="match status" value="1"/>
</dbReference>